<sequence>SVPDKTACLKERQSVAIPKTSSMDGRPSIKPEPPHFRSDIEWFWFKPAHKYIDALYSSKKRIRTGILVINHIM</sequence>
<evidence type="ECO:0000313" key="3">
    <source>
        <dbReference type="Proteomes" id="UP001328107"/>
    </source>
</evidence>
<evidence type="ECO:0000313" key="2">
    <source>
        <dbReference type="EMBL" id="GMR59748.1"/>
    </source>
</evidence>
<dbReference type="Proteomes" id="UP001328107">
    <property type="component" value="Unassembled WGS sequence"/>
</dbReference>
<evidence type="ECO:0000256" key="1">
    <source>
        <dbReference type="SAM" id="MobiDB-lite"/>
    </source>
</evidence>
<dbReference type="EMBL" id="BTRK01000006">
    <property type="protein sequence ID" value="GMR59748.1"/>
    <property type="molecule type" value="Genomic_DNA"/>
</dbReference>
<proteinExistence type="predicted"/>
<gene>
    <name evidence="2" type="ORF">PMAYCL1PPCAC_29943</name>
</gene>
<accession>A0AAN5DA62</accession>
<reference evidence="3" key="1">
    <citation type="submission" date="2022-10" db="EMBL/GenBank/DDBJ databases">
        <title>Genome assembly of Pristionchus species.</title>
        <authorList>
            <person name="Yoshida K."/>
            <person name="Sommer R.J."/>
        </authorList>
    </citation>
    <scope>NUCLEOTIDE SEQUENCE [LARGE SCALE GENOMIC DNA]</scope>
    <source>
        <strain evidence="3">RS5460</strain>
    </source>
</reference>
<comment type="caution">
    <text evidence="2">The sequence shown here is derived from an EMBL/GenBank/DDBJ whole genome shotgun (WGS) entry which is preliminary data.</text>
</comment>
<organism evidence="2 3">
    <name type="scientific">Pristionchus mayeri</name>
    <dbReference type="NCBI Taxonomy" id="1317129"/>
    <lineage>
        <taxon>Eukaryota</taxon>
        <taxon>Metazoa</taxon>
        <taxon>Ecdysozoa</taxon>
        <taxon>Nematoda</taxon>
        <taxon>Chromadorea</taxon>
        <taxon>Rhabditida</taxon>
        <taxon>Rhabditina</taxon>
        <taxon>Diplogasteromorpha</taxon>
        <taxon>Diplogasteroidea</taxon>
        <taxon>Neodiplogasteridae</taxon>
        <taxon>Pristionchus</taxon>
    </lineage>
</organism>
<name>A0AAN5DA62_9BILA</name>
<protein>
    <submittedName>
        <fullName evidence="2">Uncharacterized protein</fullName>
    </submittedName>
</protein>
<keyword evidence="3" id="KW-1185">Reference proteome</keyword>
<feature type="region of interest" description="Disordered" evidence="1">
    <location>
        <begin position="13"/>
        <end position="33"/>
    </location>
</feature>
<dbReference type="AlphaFoldDB" id="A0AAN5DA62"/>
<feature type="non-terminal residue" evidence="2">
    <location>
        <position position="1"/>
    </location>
</feature>
<feature type="non-terminal residue" evidence="2">
    <location>
        <position position="73"/>
    </location>
</feature>